<reference evidence="2" key="1">
    <citation type="journal article" date="2023" name="G3 (Bethesda)">
        <title>Genome assembly and association tests identify interacting loci associated with vigor, precocity, and sex in interspecific pistachio rootstocks.</title>
        <authorList>
            <person name="Palmer W."/>
            <person name="Jacygrad E."/>
            <person name="Sagayaradj S."/>
            <person name="Cavanaugh K."/>
            <person name="Han R."/>
            <person name="Bertier L."/>
            <person name="Beede B."/>
            <person name="Kafkas S."/>
            <person name="Golino D."/>
            <person name="Preece J."/>
            <person name="Michelmore R."/>
        </authorList>
    </citation>
    <scope>NUCLEOTIDE SEQUENCE [LARGE SCALE GENOMIC DNA]</scope>
</reference>
<accession>A0ACC1AIE6</accession>
<proteinExistence type="predicted"/>
<comment type="caution">
    <text evidence="1">The sequence shown here is derived from an EMBL/GenBank/DDBJ whole genome shotgun (WGS) entry which is preliminary data.</text>
</comment>
<protein>
    <submittedName>
        <fullName evidence="1">Uncharacterized protein</fullName>
    </submittedName>
</protein>
<evidence type="ECO:0000313" key="1">
    <source>
        <dbReference type="EMBL" id="KAJ0086266.1"/>
    </source>
</evidence>
<gene>
    <name evidence="1" type="ORF">Patl1_07758</name>
</gene>
<organism evidence="1 2">
    <name type="scientific">Pistacia atlantica</name>
    <dbReference type="NCBI Taxonomy" id="434234"/>
    <lineage>
        <taxon>Eukaryota</taxon>
        <taxon>Viridiplantae</taxon>
        <taxon>Streptophyta</taxon>
        <taxon>Embryophyta</taxon>
        <taxon>Tracheophyta</taxon>
        <taxon>Spermatophyta</taxon>
        <taxon>Magnoliopsida</taxon>
        <taxon>eudicotyledons</taxon>
        <taxon>Gunneridae</taxon>
        <taxon>Pentapetalae</taxon>
        <taxon>rosids</taxon>
        <taxon>malvids</taxon>
        <taxon>Sapindales</taxon>
        <taxon>Anacardiaceae</taxon>
        <taxon>Pistacia</taxon>
    </lineage>
</organism>
<keyword evidence="2" id="KW-1185">Reference proteome</keyword>
<evidence type="ECO:0000313" key="2">
    <source>
        <dbReference type="Proteomes" id="UP001164250"/>
    </source>
</evidence>
<name>A0ACC1AIE6_9ROSI</name>
<dbReference type="Proteomes" id="UP001164250">
    <property type="component" value="Chromosome 10"/>
</dbReference>
<sequence>MMLFLKTSQIQLYGMNLQSNKFEYALHFKCKDEDMTKTACMKEISLDDHYLESDHVLIGSGCSILEEEKTHSKRFKSSNFCKGEPSSSVNSGNNNGGVGGGVAQGSIVQQSNAVGGDVYGRGNRGTGNMPGMRNRVSASPMKNRGPGAVGGRGTMRGGNGFGEGIDEVLPLMYPQSIGFGLGFGAPMGWMGSYGGFPGTPAPPFSGVLSRCSIIDEEEARSNKRLKSSNFCNGESSSRSHPYTSLDLGAFPQDFVKSHPFTPLDLDELPQDSVASHVILISDSDEDNDGDVVKSQPFNPLELDEFPQDSVGLPVIIISDSDEDNDG</sequence>
<dbReference type="EMBL" id="CM047906">
    <property type="protein sequence ID" value="KAJ0086266.1"/>
    <property type="molecule type" value="Genomic_DNA"/>
</dbReference>